<dbReference type="EMBL" id="BTGU01000788">
    <property type="protein sequence ID" value="GMN69188.1"/>
    <property type="molecule type" value="Genomic_DNA"/>
</dbReference>
<reference evidence="2" key="1">
    <citation type="submission" date="2023-07" db="EMBL/GenBank/DDBJ databases">
        <title>draft genome sequence of fig (Ficus carica).</title>
        <authorList>
            <person name="Takahashi T."/>
            <person name="Nishimura K."/>
        </authorList>
    </citation>
    <scope>NUCLEOTIDE SEQUENCE</scope>
</reference>
<protein>
    <recommendedName>
        <fullName evidence="5">Retrotransposon gag domain-containing protein</fullName>
    </recommendedName>
</protein>
<dbReference type="EMBL" id="BTGU01000787">
    <property type="protein sequence ID" value="GMN69185.1"/>
    <property type="molecule type" value="Genomic_DNA"/>
</dbReference>
<comment type="caution">
    <text evidence="2">The sequence shown here is derived from an EMBL/GenBank/DDBJ whole genome shotgun (WGS) entry which is preliminary data.</text>
</comment>
<gene>
    <name evidence="2" type="ORF">TIFTF001_038236</name>
    <name evidence="3" type="ORF">TIFTF001_038239</name>
</gene>
<organism evidence="2 4">
    <name type="scientific">Ficus carica</name>
    <name type="common">Common fig</name>
    <dbReference type="NCBI Taxonomy" id="3494"/>
    <lineage>
        <taxon>Eukaryota</taxon>
        <taxon>Viridiplantae</taxon>
        <taxon>Streptophyta</taxon>
        <taxon>Embryophyta</taxon>
        <taxon>Tracheophyta</taxon>
        <taxon>Spermatophyta</taxon>
        <taxon>Magnoliopsida</taxon>
        <taxon>eudicotyledons</taxon>
        <taxon>Gunneridae</taxon>
        <taxon>Pentapetalae</taxon>
        <taxon>rosids</taxon>
        <taxon>fabids</taxon>
        <taxon>Rosales</taxon>
        <taxon>Moraceae</taxon>
        <taxon>Ficeae</taxon>
        <taxon>Ficus</taxon>
    </lineage>
</organism>
<sequence>MPSSVRFVSSSRRGLTRDAAVAAFVMSQPTDFSGRSHLWALRNWLHCTRSIIHICDIDLSHQTCLVFLQVTDAALTWWEATKRSEDTTDWETFESLIRICFSAAEEPLDEVAPWSLDQGIKFHEILNSWKPLKEKDYTKRFLKKLIYNCPFPLSREEKNSLYLLGVPENIKSSIHSFDYYSDFEQLHSTVIYADIYLRAEENTVTHQEEQHDAKVKHCEHESFEHEHHEEKIRNGVERERLSKASVEILACDIPLTSRCSVESVAIEGADVEEDPKEDLEEDDEEYPDEEDDPIEEDEDSSGQNSSSYSQLSPNYHPATLGMLRVIQATFQKTP</sequence>
<evidence type="ECO:0000256" key="1">
    <source>
        <dbReference type="SAM" id="MobiDB-lite"/>
    </source>
</evidence>
<evidence type="ECO:0000313" key="4">
    <source>
        <dbReference type="Proteomes" id="UP001187192"/>
    </source>
</evidence>
<accession>A0AA88JCV8</accession>
<feature type="compositionally biased region" description="Low complexity" evidence="1">
    <location>
        <begin position="301"/>
        <end position="315"/>
    </location>
</feature>
<keyword evidence="4" id="KW-1185">Reference proteome</keyword>
<evidence type="ECO:0000313" key="2">
    <source>
        <dbReference type="EMBL" id="GMN69185.1"/>
    </source>
</evidence>
<dbReference type="AlphaFoldDB" id="A0AA88JCV8"/>
<feature type="region of interest" description="Disordered" evidence="1">
    <location>
        <begin position="266"/>
        <end position="315"/>
    </location>
</feature>
<dbReference type="Proteomes" id="UP001187192">
    <property type="component" value="Unassembled WGS sequence"/>
</dbReference>
<feature type="compositionally biased region" description="Acidic residues" evidence="1">
    <location>
        <begin position="269"/>
        <end position="300"/>
    </location>
</feature>
<proteinExistence type="predicted"/>
<evidence type="ECO:0008006" key="5">
    <source>
        <dbReference type="Google" id="ProtNLM"/>
    </source>
</evidence>
<evidence type="ECO:0000313" key="3">
    <source>
        <dbReference type="EMBL" id="GMN69188.1"/>
    </source>
</evidence>
<name>A0AA88JCV8_FICCA</name>